<dbReference type="RefSeq" id="WP_379563650.1">
    <property type="nucleotide sequence ID" value="NZ_JBHSQK010000005.1"/>
</dbReference>
<dbReference type="InterPro" id="IPR036388">
    <property type="entry name" value="WH-like_DNA-bd_sf"/>
</dbReference>
<reference evidence="7" key="1">
    <citation type="journal article" date="2019" name="Int. J. Syst. Evol. Microbiol.">
        <title>The Global Catalogue of Microorganisms (GCM) 10K type strain sequencing project: providing services to taxonomists for standard genome sequencing and annotation.</title>
        <authorList>
            <consortium name="The Broad Institute Genomics Platform"/>
            <consortium name="The Broad Institute Genome Sequencing Center for Infectious Disease"/>
            <person name="Wu L."/>
            <person name="Ma J."/>
        </authorList>
    </citation>
    <scope>NUCLEOTIDE SEQUENCE [LARGE SCALE GENOMIC DNA]</scope>
    <source>
        <strain evidence="7">CGMCC 4.7397</strain>
    </source>
</reference>
<keyword evidence="2" id="KW-0805">Transcription regulation</keyword>
<dbReference type="SUPFAM" id="SSF46785">
    <property type="entry name" value="Winged helix' DNA-binding domain"/>
    <property type="match status" value="1"/>
</dbReference>
<sequence length="304" mass="32631">MDVQRLRVLRELADRGSVTAVAQALRFTPSAISQQLKALADEVGVPLTEPAGRGLRLTAAGQALVAEAEHVLAALARAEAAVEALRSTPHGVVRLAMFPSGARMLLAGLLRRVAGTGIDLQVRDLDMTPAEVPVLAADHDLVVGHRDEHADPFTSARHRVVPLVREPLDVVLPPGHPLGRHRRLRLDQLAGEPWISVAVGWPVDDVLRSLTSHTGTRPRVVQRINDFAVTEELVAAGVGVALLPRWSTDDRGGRRFLRRPLAGVRAARLIEVVMRESAAERPAVRTVVEALQATIAEATGTHGG</sequence>
<dbReference type="Proteomes" id="UP001596119">
    <property type="component" value="Unassembled WGS sequence"/>
</dbReference>
<keyword evidence="3" id="KW-0238">DNA-binding</keyword>
<dbReference type="Gene3D" id="1.10.10.10">
    <property type="entry name" value="Winged helix-like DNA-binding domain superfamily/Winged helix DNA-binding domain"/>
    <property type="match status" value="1"/>
</dbReference>
<dbReference type="PROSITE" id="PS50931">
    <property type="entry name" value="HTH_LYSR"/>
    <property type="match status" value="1"/>
</dbReference>
<dbReference type="Gene3D" id="3.40.190.10">
    <property type="entry name" value="Periplasmic binding protein-like II"/>
    <property type="match status" value="2"/>
</dbReference>
<dbReference type="Pfam" id="PF00126">
    <property type="entry name" value="HTH_1"/>
    <property type="match status" value="1"/>
</dbReference>
<dbReference type="InterPro" id="IPR036390">
    <property type="entry name" value="WH_DNA-bd_sf"/>
</dbReference>
<dbReference type="SUPFAM" id="SSF53850">
    <property type="entry name" value="Periplasmic binding protein-like II"/>
    <property type="match status" value="1"/>
</dbReference>
<evidence type="ECO:0000256" key="4">
    <source>
        <dbReference type="ARBA" id="ARBA00023163"/>
    </source>
</evidence>
<comment type="caution">
    <text evidence="6">The sequence shown here is derived from an EMBL/GenBank/DDBJ whole genome shotgun (WGS) entry which is preliminary data.</text>
</comment>
<dbReference type="PANTHER" id="PTHR30346:SF29">
    <property type="entry name" value="LYSR SUBSTRATE-BINDING"/>
    <property type="match status" value="1"/>
</dbReference>
<evidence type="ECO:0000256" key="3">
    <source>
        <dbReference type="ARBA" id="ARBA00023125"/>
    </source>
</evidence>
<proteinExistence type="inferred from homology"/>
<feature type="domain" description="HTH lysR-type" evidence="5">
    <location>
        <begin position="1"/>
        <end position="58"/>
    </location>
</feature>
<dbReference type="Pfam" id="PF03466">
    <property type="entry name" value="LysR_substrate"/>
    <property type="match status" value="1"/>
</dbReference>
<accession>A0ABW1I0A6</accession>
<evidence type="ECO:0000256" key="1">
    <source>
        <dbReference type="ARBA" id="ARBA00009437"/>
    </source>
</evidence>
<organism evidence="6 7">
    <name type="scientific">Pseudonocardia lutea</name>
    <dbReference type="NCBI Taxonomy" id="2172015"/>
    <lineage>
        <taxon>Bacteria</taxon>
        <taxon>Bacillati</taxon>
        <taxon>Actinomycetota</taxon>
        <taxon>Actinomycetes</taxon>
        <taxon>Pseudonocardiales</taxon>
        <taxon>Pseudonocardiaceae</taxon>
        <taxon>Pseudonocardia</taxon>
    </lineage>
</organism>
<keyword evidence="4" id="KW-0804">Transcription</keyword>
<dbReference type="InterPro" id="IPR005119">
    <property type="entry name" value="LysR_subst-bd"/>
</dbReference>
<evidence type="ECO:0000256" key="2">
    <source>
        <dbReference type="ARBA" id="ARBA00023015"/>
    </source>
</evidence>
<protein>
    <submittedName>
        <fullName evidence="6">LysR family transcriptional regulator</fullName>
    </submittedName>
</protein>
<comment type="similarity">
    <text evidence="1">Belongs to the LysR transcriptional regulatory family.</text>
</comment>
<evidence type="ECO:0000313" key="7">
    <source>
        <dbReference type="Proteomes" id="UP001596119"/>
    </source>
</evidence>
<name>A0ABW1I0A6_9PSEU</name>
<dbReference type="PANTHER" id="PTHR30346">
    <property type="entry name" value="TRANSCRIPTIONAL DUAL REGULATOR HCAR-RELATED"/>
    <property type="match status" value="1"/>
</dbReference>
<evidence type="ECO:0000259" key="5">
    <source>
        <dbReference type="PROSITE" id="PS50931"/>
    </source>
</evidence>
<keyword evidence="7" id="KW-1185">Reference proteome</keyword>
<dbReference type="InterPro" id="IPR000847">
    <property type="entry name" value="LysR_HTH_N"/>
</dbReference>
<evidence type="ECO:0000313" key="6">
    <source>
        <dbReference type="EMBL" id="MFC5947112.1"/>
    </source>
</evidence>
<dbReference type="EMBL" id="JBHSQK010000005">
    <property type="protein sequence ID" value="MFC5947112.1"/>
    <property type="molecule type" value="Genomic_DNA"/>
</dbReference>
<gene>
    <name evidence="6" type="ORF">ACFQH9_02320</name>
</gene>